<evidence type="ECO:0000313" key="1">
    <source>
        <dbReference type="EMBL" id="CAK9091798.1"/>
    </source>
</evidence>
<protein>
    <submittedName>
        <fullName evidence="1">Uncharacterized protein</fullName>
    </submittedName>
</protein>
<proteinExistence type="predicted"/>
<dbReference type="EMBL" id="CAXAMN010025017">
    <property type="protein sequence ID" value="CAK9091798.1"/>
    <property type="molecule type" value="Genomic_DNA"/>
</dbReference>
<organism evidence="1 2">
    <name type="scientific">Durusdinium trenchii</name>
    <dbReference type="NCBI Taxonomy" id="1381693"/>
    <lineage>
        <taxon>Eukaryota</taxon>
        <taxon>Sar</taxon>
        <taxon>Alveolata</taxon>
        <taxon>Dinophyceae</taxon>
        <taxon>Suessiales</taxon>
        <taxon>Symbiodiniaceae</taxon>
        <taxon>Durusdinium</taxon>
    </lineage>
</organism>
<sequence length="603" mass="69680">MELGLDDLECTSEALRAWSPLRTQAQEVAELWRTGRLQEPPEGLEALSYSLIDTHRVNAHELYDHFWGDRETAEHNLWPFEHYCILGHATALYVLAWAASSRREFIEAEYFLTTAVAMLRMDDHDFFEHTSWPFTSFDLLSNLYFVRLQWPFQATHVKPHPEGSGHLRTRLPLVWPSYAPRCWPHCPTERPEWSKRPLKVWWTSKNPGPFVDFATLVERWMGDRYAVSISHNALADHCEYARYKDWLCSKDERFKEVMQEQRILSEMSQADCGEERGQWCGLKELHEAFDPVIGRFEAAFPELKQVDLFACGHPLFWCRLVESFEAPILGIWDMTHLFAVPEHLQETWTSGFLRLFEKKQNLLVAMSAYHSFQIQWLLNLRSAYFQPVTPDVALRARYHPLRQEEVLVSKFRTPYDIELLQRLAAKAASSFPFRFVAWDDMPCGKDCTKAELGHFRASVLSAYDTSPMKLTEFYAMAMPIFIFSGGLWRTAMRWAKADAKSGGPNASWPGRHFHHLEAPTSSGSAGNASIARALQQETEAISWEQPWQVFEKEPLPYSPFMQNRSLSRGIVESSTLHGNWMVLGRVFCGQPSVPQHLCPLSVK</sequence>
<name>A0ABP0QUP1_9DINO</name>
<comment type="caution">
    <text evidence="1">The sequence shown here is derived from an EMBL/GenBank/DDBJ whole genome shotgun (WGS) entry which is preliminary data.</text>
</comment>
<evidence type="ECO:0000313" key="2">
    <source>
        <dbReference type="Proteomes" id="UP001642484"/>
    </source>
</evidence>
<accession>A0ABP0QUP1</accession>
<keyword evidence="2" id="KW-1185">Reference proteome</keyword>
<gene>
    <name evidence="1" type="ORF">CCMP2556_LOCUS44001</name>
</gene>
<reference evidence="1 2" key="1">
    <citation type="submission" date="2024-02" db="EMBL/GenBank/DDBJ databases">
        <authorList>
            <person name="Chen Y."/>
            <person name="Shah S."/>
            <person name="Dougan E. K."/>
            <person name="Thang M."/>
            <person name="Chan C."/>
        </authorList>
    </citation>
    <scope>NUCLEOTIDE SEQUENCE [LARGE SCALE GENOMIC DNA]</scope>
</reference>
<dbReference type="Proteomes" id="UP001642484">
    <property type="component" value="Unassembled WGS sequence"/>
</dbReference>